<keyword evidence="6 16" id="KW-0067">ATP-binding</keyword>
<dbReference type="SUPFAM" id="SSF51246">
    <property type="entry name" value="Rudiment single hybrid motif"/>
    <property type="match status" value="1"/>
</dbReference>
<keyword evidence="4 16" id="KW-0547">Nucleotide-binding</keyword>
<evidence type="ECO:0000256" key="15">
    <source>
        <dbReference type="ARBA" id="ARBA00068809"/>
    </source>
</evidence>
<protein>
    <recommendedName>
        <fullName evidence="15">Urea amidolyase</fullName>
        <ecNumber evidence="13">3.5.1.54</ecNumber>
        <ecNumber evidence="14">6.3.4.6</ecNumber>
    </recommendedName>
</protein>
<dbReference type="InterPro" id="IPR005482">
    <property type="entry name" value="Biotin_COase_C"/>
</dbReference>
<comment type="subunit">
    <text evidence="2">Monomer.</text>
</comment>
<dbReference type="GO" id="GO:0044281">
    <property type="term" value="P:small molecule metabolic process"/>
    <property type="evidence" value="ECO:0007669"/>
    <property type="project" value="UniProtKB-ARBA"/>
</dbReference>
<evidence type="ECO:0000313" key="22">
    <source>
        <dbReference type="Proteomes" id="UP000501346"/>
    </source>
</evidence>
<evidence type="ECO:0000256" key="4">
    <source>
        <dbReference type="ARBA" id="ARBA00022741"/>
    </source>
</evidence>
<evidence type="ECO:0000256" key="9">
    <source>
        <dbReference type="ARBA" id="ARBA00051032"/>
    </source>
</evidence>
<dbReference type="InterPro" id="IPR014084">
    <property type="entry name" value="Urea_COase"/>
</dbReference>
<evidence type="ECO:0000313" key="21">
    <source>
        <dbReference type="EMBL" id="QID84379.1"/>
    </source>
</evidence>
<keyword evidence="21" id="KW-0456">Lyase</keyword>
<dbReference type="NCBIfam" id="TIGR02712">
    <property type="entry name" value="urea_carbox"/>
    <property type="match status" value="1"/>
</dbReference>
<proteinExistence type="predicted"/>
<dbReference type="GO" id="GO:0004847">
    <property type="term" value="F:urea carboxylase activity"/>
    <property type="evidence" value="ECO:0007669"/>
    <property type="project" value="UniProtKB-EC"/>
</dbReference>
<keyword evidence="17" id="KW-0175">Coiled coil</keyword>
<dbReference type="InterPro" id="IPR005481">
    <property type="entry name" value="BC-like_N"/>
</dbReference>
<evidence type="ECO:0000256" key="3">
    <source>
        <dbReference type="ARBA" id="ARBA00022598"/>
    </source>
</evidence>
<dbReference type="FunFam" id="3.10.490.10:FF:000010">
    <property type="entry name" value="Urea amidolyase"/>
    <property type="match status" value="1"/>
</dbReference>
<dbReference type="PROSITE" id="PS50975">
    <property type="entry name" value="ATP_GRASP"/>
    <property type="match status" value="1"/>
</dbReference>
<dbReference type="Pfam" id="PF01425">
    <property type="entry name" value="Amidase"/>
    <property type="match status" value="1"/>
</dbReference>
<dbReference type="InterPro" id="IPR011761">
    <property type="entry name" value="ATP-grasp"/>
</dbReference>
<evidence type="ECO:0000259" key="19">
    <source>
        <dbReference type="PROSITE" id="PS50975"/>
    </source>
</evidence>
<evidence type="ECO:0000256" key="5">
    <source>
        <dbReference type="ARBA" id="ARBA00022801"/>
    </source>
</evidence>
<dbReference type="PROSITE" id="PS00866">
    <property type="entry name" value="CPSASE_1"/>
    <property type="match status" value="1"/>
</dbReference>
<dbReference type="PROSITE" id="PS00867">
    <property type="entry name" value="CPSASE_2"/>
    <property type="match status" value="1"/>
</dbReference>
<dbReference type="SUPFAM" id="SSF56059">
    <property type="entry name" value="Glutathione synthetase ATP-binding domain-like"/>
    <property type="match status" value="1"/>
</dbReference>
<dbReference type="CDD" id="cd06850">
    <property type="entry name" value="biotinyl_domain"/>
    <property type="match status" value="1"/>
</dbReference>
<dbReference type="Pfam" id="PF02626">
    <property type="entry name" value="CT_A_B"/>
    <property type="match status" value="1"/>
</dbReference>
<dbReference type="InterPro" id="IPR003833">
    <property type="entry name" value="CT_C_D"/>
</dbReference>
<dbReference type="Gene3D" id="3.10.490.10">
    <property type="entry name" value="Gamma-glutamyl cyclotransferase-like"/>
    <property type="match status" value="1"/>
</dbReference>
<dbReference type="PROSITE" id="PS00188">
    <property type="entry name" value="BIOTIN"/>
    <property type="match status" value="1"/>
</dbReference>
<dbReference type="InterPro" id="IPR011054">
    <property type="entry name" value="Rudment_hybrid_motif"/>
</dbReference>
<keyword evidence="22" id="KW-1185">Reference proteome</keyword>
<evidence type="ECO:0000259" key="20">
    <source>
        <dbReference type="PROSITE" id="PS50979"/>
    </source>
</evidence>
<organism evidence="21 22">
    <name type="scientific">Saccharomyces pastorianus</name>
    <name type="common">Lager yeast</name>
    <name type="synonym">Saccharomyces cerevisiae x Saccharomyces eubayanus</name>
    <dbReference type="NCBI Taxonomy" id="27292"/>
    <lineage>
        <taxon>Eukaryota</taxon>
        <taxon>Fungi</taxon>
        <taxon>Dikarya</taxon>
        <taxon>Ascomycota</taxon>
        <taxon>Saccharomycotina</taxon>
        <taxon>Saccharomycetes</taxon>
        <taxon>Saccharomycetales</taxon>
        <taxon>Saccharomycetaceae</taxon>
        <taxon>Saccharomyces</taxon>
    </lineage>
</organism>
<dbReference type="OrthoDB" id="196847at2759"/>
<dbReference type="SUPFAM" id="SSF160467">
    <property type="entry name" value="PH0987 N-terminal domain-like"/>
    <property type="match status" value="1"/>
</dbReference>
<dbReference type="InterPro" id="IPR016185">
    <property type="entry name" value="PreATP-grasp_dom_sf"/>
</dbReference>
<comment type="catalytic activity">
    <reaction evidence="10">
        <text>urea-1-carboxylate + H2O + 3 H(+) = 2 NH4(+) + 2 CO2</text>
        <dbReference type="Rhea" id="RHEA:19029"/>
        <dbReference type="ChEBI" id="CHEBI:15377"/>
        <dbReference type="ChEBI" id="CHEBI:15378"/>
        <dbReference type="ChEBI" id="CHEBI:15832"/>
        <dbReference type="ChEBI" id="CHEBI:16526"/>
        <dbReference type="ChEBI" id="CHEBI:28938"/>
        <dbReference type="EC" id="3.5.1.54"/>
    </reaction>
</comment>
<dbReference type="EC" id="3.5.1.54" evidence="13"/>
<dbReference type="InterPro" id="IPR036928">
    <property type="entry name" value="AS_sf"/>
</dbReference>
<evidence type="ECO:0000256" key="10">
    <source>
        <dbReference type="ARBA" id="ARBA00052931"/>
    </source>
</evidence>
<evidence type="ECO:0000256" key="13">
    <source>
        <dbReference type="ARBA" id="ARBA00066801"/>
    </source>
</evidence>
<evidence type="ECO:0000256" key="8">
    <source>
        <dbReference type="ARBA" id="ARBA00023268"/>
    </source>
</evidence>
<dbReference type="Gene3D" id="3.30.470.20">
    <property type="entry name" value="ATP-grasp fold, B domain"/>
    <property type="match status" value="1"/>
</dbReference>
<feature type="domain" description="ATP-grasp" evidence="19">
    <location>
        <begin position="751"/>
        <end position="948"/>
    </location>
</feature>
<dbReference type="Gene3D" id="2.40.100.10">
    <property type="entry name" value="Cyclophilin-like"/>
    <property type="match status" value="2"/>
</dbReference>
<comment type="pathway">
    <text evidence="11">Nitrogen metabolism; urea degradation; CO(2) and NH(3) from urea (allophanate route): step 2/2.</text>
</comment>
<dbReference type="Gene3D" id="2.40.50.100">
    <property type="match status" value="1"/>
</dbReference>
<dbReference type="SUPFAM" id="SSF52440">
    <property type="entry name" value="PreATP-grasp domain"/>
    <property type="match status" value="1"/>
</dbReference>
<evidence type="ECO:0000256" key="14">
    <source>
        <dbReference type="ARBA" id="ARBA00066845"/>
    </source>
</evidence>
<dbReference type="NCBIfam" id="TIGR00724">
    <property type="entry name" value="urea_amlyse_rel"/>
    <property type="match status" value="1"/>
</dbReference>
<dbReference type="GO" id="GO:0046872">
    <property type="term" value="F:metal ion binding"/>
    <property type="evidence" value="ECO:0007669"/>
    <property type="project" value="InterPro"/>
</dbReference>
<reference evidence="21 22" key="1">
    <citation type="journal article" date="2019" name="BMC Genomics">
        <title>Chromosome level assembly and comparative genome analysis confirm lager-brewing yeasts originated from a single hybridization.</title>
        <authorList>
            <person name="Salazar A.N."/>
            <person name="Gorter de Vries A.R."/>
            <person name="van den Broek M."/>
            <person name="Brouwers N."/>
            <person name="de la Torre Cortes P."/>
            <person name="Kuijpers N.G.A."/>
            <person name="Daran J.G."/>
            <person name="Abeel T."/>
        </authorList>
    </citation>
    <scope>NUCLEOTIDE SEQUENCE [LARGE SCALE GENOMIC DNA]</scope>
    <source>
        <strain evidence="21 22">CBS 1483</strain>
    </source>
</reference>
<dbReference type="SUPFAM" id="SSF75304">
    <property type="entry name" value="Amidase signature (AS) enzymes"/>
    <property type="match status" value="1"/>
</dbReference>
<dbReference type="InterPro" id="IPR023631">
    <property type="entry name" value="Amidase_dom"/>
</dbReference>
<dbReference type="SMART" id="SM00878">
    <property type="entry name" value="Biotin_carb_C"/>
    <property type="match status" value="1"/>
</dbReference>
<dbReference type="Pfam" id="PF02682">
    <property type="entry name" value="CT_C_D"/>
    <property type="match status" value="1"/>
</dbReference>
<dbReference type="SUPFAM" id="SSF51230">
    <property type="entry name" value="Single hybrid motif"/>
    <property type="match status" value="1"/>
</dbReference>
<dbReference type="InterPro" id="IPR001882">
    <property type="entry name" value="Biotin_BS"/>
</dbReference>
<dbReference type="NCBIfam" id="TIGR02713">
    <property type="entry name" value="allophanate_hyd"/>
    <property type="match status" value="1"/>
</dbReference>
<evidence type="ECO:0000256" key="17">
    <source>
        <dbReference type="SAM" id="Coils"/>
    </source>
</evidence>
<evidence type="ECO:0000256" key="6">
    <source>
        <dbReference type="ARBA" id="ARBA00022840"/>
    </source>
</evidence>
<comment type="catalytic activity">
    <reaction evidence="9">
        <text>urea + hydrogencarbonate + ATP = urea-1-carboxylate + ADP + phosphate + H(+)</text>
        <dbReference type="Rhea" id="RHEA:20896"/>
        <dbReference type="ChEBI" id="CHEBI:15378"/>
        <dbReference type="ChEBI" id="CHEBI:15832"/>
        <dbReference type="ChEBI" id="CHEBI:16199"/>
        <dbReference type="ChEBI" id="CHEBI:17544"/>
        <dbReference type="ChEBI" id="CHEBI:30616"/>
        <dbReference type="ChEBI" id="CHEBI:43474"/>
        <dbReference type="ChEBI" id="CHEBI:456216"/>
        <dbReference type="EC" id="6.3.4.6"/>
    </reaction>
</comment>
<comment type="pathway">
    <text evidence="12">Nitrogen metabolism; urea degradation; CO(2) and NH(3) from urea (allophanate route): step 1/2.</text>
</comment>
<dbReference type="Proteomes" id="UP000501346">
    <property type="component" value="Chromosome SeIV-SeII"/>
</dbReference>
<dbReference type="PROSITE" id="PS50979">
    <property type="entry name" value="BC"/>
    <property type="match status" value="1"/>
</dbReference>
<dbReference type="FunFam" id="1.20.58.1700:FF:000001">
    <property type="entry name" value="DUR1,2p Urea amidolyase"/>
    <property type="match status" value="1"/>
</dbReference>
<gene>
    <name evidence="21" type="primary">DUR1,2_2</name>
    <name evidence="21" type="synonym">2_2</name>
    <name evidence="21" type="synonym">DUR1</name>
    <name evidence="21" type="ORF">GRS66_006880</name>
</gene>
<dbReference type="SMART" id="SM00796">
    <property type="entry name" value="AHS1"/>
    <property type="match status" value="1"/>
</dbReference>
<dbReference type="FunFam" id="2.40.100.10:FF:000047">
    <property type="entry name" value="Urea amidolyase"/>
    <property type="match status" value="1"/>
</dbReference>
<evidence type="ECO:0000256" key="11">
    <source>
        <dbReference type="ARBA" id="ARBA00060545"/>
    </source>
</evidence>
<dbReference type="Pfam" id="PF00289">
    <property type="entry name" value="Biotin_carb_N"/>
    <property type="match status" value="1"/>
</dbReference>
<dbReference type="InterPro" id="IPR011053">
    <property type="entry name" value="Single_hybrid_motif"/>
</dbReference>
<dbReference type="InterPro" id="IPR011764">
    <property type="entry name" value="Biotin_carboxylation_dom"/>
</dbReference>
<dbReference type="SMART" id="SM00797">
    <property type="entry name" value="AHS2"/>
    <property type="match status" value="1"/>
</dbReference>
<sequence>MTVSSDTAAAISLGWSVQDWIDFHKSSSPQASLRLLESLLDSQNVAPTDNAWISLASQENLLHQFQILKSRNNKETLPLYGVPIAVKDNIDARGLPTTAACPSFAYEPVKDSKVVELLRNAGAIILGKTNLDQFATGLVGTRSPYGKTPCAFSNEHVSGGSSAGSASVVARGIVPIALGTDTAGSGRVPAALNNLIGLKPTKGVFSCQGVVPACKSLDCVSIFALNLSDAERCFEIMCQPDPENDEYSRPYVSNPLKKFPNNVTIAIPKNIPWYGETKNPKLFANAVENLSKTGANVIEIDFEPLLELARCLYEGTWVAERYQAIQSFLEGNPPKESLDPTVISIIEGAKKYSAVDCFSFEYKRQGILQKVSKLLQSIDVLCVPTCPLNPTMQQVAEEPVLVNSRQGTWTNFVNLADLAALAVPAGFRDDGLPNGVTLIGKKFTDYALLNLANRYFQKAFPNDSRSCGVFTDRKVKSVYDSLKGPDYDPSTSIKLAVVGAHLKNLPLNWQLEKVNATYLCTTKTTKSYQLYALPKNGPVLKPGLRRVQSDVGSQIELEVYSVPTNQFGAFISMVPEPLGIGSVELESGEWIKSFICEESGYKAEGTVDITKYGGFRAYFEMLKKEESEKKKLFDTVLIANRGEIAVRIIKTLKKMSIKSVAVYSDPDKYSQHVTEADISVPLNGTTAAQTYLDMQKIIDAAKQTNAQAIIPGYGFLSENADFSDACSNAGITFVGPSGDIIRGLGLKHSARQIAEKAGVPLVPGSLLITSVEEAKRVAAELEYPVMVKSTAGGGGIGLQKVDSEEDIEHIFETVQHQGKTFFGDAGVFLERFIENARHVEVQLMGDGFGKAIALGERDCSLQRRNQKVIEETPAPNLPEKTRLALRKAAESLGSLLNYKCAGTVEFIYDEKKDKFYFLEVNTRLQVEHPITEMVTGLDLVEWMIKIAANDAPDFDSTKVKVSGVSMEARLYAENPLKNFRPSPGLLVDVEFPAWARVDTWVKKGTTISPEYDPTLAKIIVHGKDRNDAIFKLNKALEETKVYGCVTNIDYLKSIITSDFFAEAKVSTNILNSYQYEPTAIEITLPGAHTSIQDYPGRVGYWRIGVPPSGPMDAYSFRLANKIVGNDHRTPAIEVTLTGPSIVFHCDTTIAITGGTALCTLDGEEISQHKPVDVKRGSTLSIGKLTSGCRAYLGIRGGIDVPKYLGSCSTFTLGNVGRYNGRVLKLGDVLFLPSDGKKNSELENNTLPQGIPQSLIPQISETKEWKIGVTCGPHGSPDLFKPESIEEFFSEKWKVHYNSNRFGVRLIGPKPKWARSSGGEGGMHPSNTHDYVYSLGAINFTGDEPVIITCDGPSLGGFVCQAVVPEAELWKVGQVKPGDSIHFVPLSYESSRLLKESQDVAIESLDGSKLKRLDSVSILPTFENPILVQIEKRSNLSPKVVYRQAGDRYVLVEYGDNEMNFNIAYRIECLIALVKKNETVGIVEMSQGVRSVLIEFDGYKVTQKELLNILVAYETEIQFDKNWKITSNIIRLPMAFEDSKTLACVQRYQETIRSSAPWLPNNVDFIANVNGISRKEVYDMLYSARFLVLGLGDVFLGSPCAVPLDPRHRFLGSKYNPSRTYTERGAVGIGGMYMCIYAANSPGGYQLVGRTIPIWDKLCLAASSEVPWLMNPFDQIEFYPVSEEDLEKMTEDCDNGVYKVNIEKGVFDHQEYMDWVNANKDSIKSFQEGQLGERAEEFAKLIQNANSELKEVSSEKPDEEEQYPEGAEIVYSEYSGRFWKSIASVGDVIEAGQGLLIIEAMKAEMIISAPKSGRILKICHGNGDMVDSGDVVAVLEAIA</sequence>
<dbReference type="PROSITE" id="PS50968">
    <property type="entry name" value="BIOTINYL_LIPOYL"/>
    <property type="match status" value="1"/>
</dbReference>
<dbReference type="PANTHER" id="PTHR18866">
    <property type="entry name" value="CARBOXYLASE:PYRUVATE/ACETYL-COA/PROPIONYL-COA CARBOXYLASE"/>
    <property type="match status" value="1"/>
</dbReference>
<evidence type="ECO:0000256" key="7">
    <source>
        <dbReference type="ARBA" id="ARBA00023267"/>
    </source>
</evidence>
<evidence type="ECO:0000256" key="2">
    <source>
        <dbReference type="ARBA" id="ARBA00011245"/>
    </source>
</evidence>
<evidence type="ECO:0000256" key="12">
    <source>
        <dbReference type="ARBA" id="ARBA00060673"/>
    </source>
</evidence>
<dbReference type="InterPro" id="IPR005479">
    <property type="entry name" value="CPAse_ATP-bd"/>
</dbReference>
<dbReference type="GO" id="GO:0004039">
    <property type="term" value="F:allophanate hydrolase activity"/>
    <property type="evidence" value="ECO:0007669"/>
    <property type="project" value="UniProtKB-EC"/>
</dbReference>
<dbReference type="NCBIfam" id="NF006043">
    <property type="entry name" value="PRK08186.1"/>
    <property type="match status" value="1"/>
</dbReference>
<evidence type="ECO:0000256" key="1">
    <source>
        <dbReference type="ARBA" id="ARBA00001953"/>
    </source>
</evidence>
<dbReference type="GO" id="GO:0005524">
    <property type="term" value="F:ATP binding"/>
    <property type="evidence" value="ECO:0007669"/>
    <property type="project" value="UniProtKB-UniRule"/>
</dbReference>
<dbReference type="InterPro" id="IPR014085">
    <property type="entry name" value="Allophanate_hydrolase"/>
</dbReference>
<keyword evidence="7" id="KW-0092">Biotin</keyword>
<keyword evidence="3" id="KW-0436">Ligase</keyword>
<dbReference type="Pfam" id="PF21986">
    <property type="entry name" value="AH_C"/>
    <property type="match status" value="1"/>
</dbReference>
<dbReference type="Pfam" id="PF02785">
    <property type="entry name" value="Biotin_carb_C"/>
    <property type="match status" value="1"/>
</dbReference>
<dbReference type="EC" id="6.3.4.6" evidence="14"/>
<comment type="cofactor">
    <cofactor evidence="1">
        <name>biotin</name>
        <dbReference type="ChEBI" id="CHEBI:57586"/>
    </cofactor>
</comment>
<dbReference type="GO" id="GO:0016829">
    <property type="term" value="F:lyase activity"/>
    <property type="evidence" value="ECO:0007669"/>
    <property type="project" value="UniProtKB-KW"/>
</dbReference>
<dbReference type="Gene3D" id="3.90.1300.10">
    <property type="entry name" value="Amidase signature (AS) domain"/>
    <property type="match status" value="1"/>
</dbReference>
<keyword evidence="8" id="KW-0511">Multifunctional enzyme</keyword>
<dbReference type="InterPro" id="IPR050856">
    <property type="entry name" value="Biotin_carboxylase_complex"/>
</dbReference>
<feature type="domain" description="Biotin carboxylation" evidence="20">
    <location>
        <begin position="632"/>
        <end position="1075"/>
    </location>
</feature>
<evidence type="ECO:0000259" key="18">
    <source>
        <dbReference type="PROSITE" id="PS50968"/>
    </source>
</evidence>
<dbReference type="FunFam" id="2.40.100.10:FF:000042">
    <property type="entry name" value="Multifunctional urea amidolyase"/>
    <property type="match status" value="1"/>
</dbReference>
<accession>A0A6C1E5W4</accession>
<dbReference type="SUPFAM" id="SSF50891">
    <property type="entry name" value="Cyclophilin-like"/>
    <property type="match status" value="2"/>
</dbReference>
<dbReference type="EMBL" id="CP049001">
    <property type="protein sequence ID" value="QID84379.1"/>
    <property type="molecule type" value="Genomic_DNA"/>
</dbReference>
<dbReference type="InterPro" id="IPR003778">
    <property type="entry name" value="CT_A_B"/>
</dbReference>
<feature type="coiled-coil region" evidence="17">
    <location>
        <begin position="1734"/>
        <end position="1761"/>
    </location>
</feature>
<dbReference type="FunFam" id="3.40.50.20:FF:000010">
    <property type="entry name" value="Propionyl-CoA carboxylase subunit alpha"/>
    <property type="match status" value="1"/>
</dbReference>
<dbReference type="InterPro" id="IPR029000">
    <property type="entry name" value="Cyclophilin-like_dom_sf"/>
</dbReference>
<keyword evidence="5" id="KW-0378">Hydrolase</keyword>
<evidence type="ECO:0000256" key="16">
    <source>
        <dbReference type="PROSITE-ProRule" id="PRU00409"/>
    </source>
</evidence>
<dbReference type="Gene3D" id="3.30.1360.40">
    <property type="match status" value="1"/>
</dbReference>
<dbReference type="Pfam" id="PF00364">
    <property type="entry name" value="Biotin_lipoyl"/>
    <property type="match status" value="1"/>
</dbReference>
<dbReference type="Pfam" id="PF02786">
    <property type="entry name" value="CPSase_L_D2"/>
    <property type="match status" value="1"/>
</dbReference>
<dbReference type="InterPro" id="IPR000089">
    <property type="entry name" value="Biotin_lipoyl"/>
</dbReference>
<dbReference type="PANTHER" id="PTHR18866:SF128">
    <property type="entry name" value="UREA AMIDOLYASE"/>
    <property type="match status" value="1"/>
</dbReference>
<dbReference type="InterPro" id="IPR053844">
    <property type="entry name" value="AH_C"/>
</dbReference>
<name>A0A6C1E5W4_SACPS</name>
<feature type="domain" description="Lipoyl-binding" evidence="18">
    <location>
        <begin position="1757"/>
        <end position="1835"/>
    </location>
</feature>
<dbReference type="Gene3D" id="1.20.58.1700">
    <property type="match status" value="1"/>
</dbReference>